<evidence type="ECO:0000256" key="6">
    <source>
        <dbReference type="ARBA" id="ARBA00023170"/>
    </source>
</evidence>
<keyword evidence="4" id="KW-0732">Signal</keyword>
<gene>
    <name evidence="9" type="ORF">ACAOBT_LOCUS31</name>
</gene>
<comment type="subcellular location">
    <subcellularLocation>
        <location evidence="1">Cell membrane</location>
    </subcellularLocation>
</comment>
<dbReference type="Pfam" id="PF25537">
    <property type="entry name" value="DUF7921"/>
    <property type="match status" value="1"/>
</dbReference>
<dbReference type="InterPro" id="IPR057681">
    <property type="entry name" value="DUF7921"/>
</dbReference>
<dbReference type="SUPFAM" id="SSF110035">
    <property type="entry name" value="GDNF receptor-like"/>
    <property type="match status" value="2"/>
</dbReference>
<evidence type="ECO:0000256" key="5">
    <source>
        <dbReference type="ARBA" id="ARBA00023136"/>
    </source>
</evidence>
<feature type="domain" description="GDNF/GAS1" evidence="8">
    <location>
        <begin position="175"/>
        <end position="254"/>
    </location>
</feature>
<comment type="caution">
    <text evidence="9">The sequence shown here is derived from an EMBL/GenBank/DDBJ whole genome shotgun (WGS) entry which is preliminary data.</text>
</comment>
<keyword evidence="10" id="KW-1185">Reference proteome</keyword>
<evidence type="ECO:0000313" key="10">
    <source>
        <dbReference type="Proteomes" id="UP001152888"/>
    </source>
</evidence>
<accession>A0A9P0NRY3</accession>
<dbReference type="Proteomes" id="UP001152888">
    <property type="component" value="Unassembled WGS sequence"/>
</dbReference>
<evidence type="ECO:0000259" key="8">
    <source>
        <dbReference type="SMART" id="SM00907"/>
    </source>
</evidence>
<comment type="similarity">
    <text evidence="2">Belongs to the GDNFR family.</text>
</comment>
<dbReference type="Pfam" id="PF25868">
    <property type="entry name" value="Fn1_3"/>
    <property type="match status" value="1"/>
</dbReference>
<proteinExistence type="inferred from homology"/>
<evidence type="ECO:0000256" key="7">
    <source>
        <dbReference type="ARBA" id="ARBA00023180"/>
    </source>
</evidence>
<keyword evidence="6" id="KW-0675">Receptor</keyword>
<dbReference type="PANTHER" id="PTHR10269:SF12">
    <property type="entry name" value="GLIAL CELL LINE-DERIVED NEUROTROPHIC FAMILY RECEPTOR-LIKE, ISOFORM E"/>
    <property type="match status" value="1"/>
</dbReference>
<evidence type="ECO:0000256" key="2">
    <source>
        <dbReference type="ARBA" id="ARBA00005961"/>
    </source>
</evidence>
<dbReference type="GO" id="GO:0038023">
    <property type="term" value="F:signaling receptor activity"/>
    <property type="evidence" value="ECO:0007669"/>
    <property type="project" value="InterPro"/>
</dbReference>
<dbReference type="GO" id="GO:0007399">
    <property type="term" value="P:nervous system development"/>
    <property type="evidence" value="ECO:0007669"/>
    <property type="project" value="TreeGrafter"/>
</dbReference>
<dbReference type="InterPro" id="IPR059035">
    <property type="entry name" value="Fn1_3"/>
</dbReference>
<dbReference type="Pfam" id="PF02351">
    <property type="entry name" value="GDNF"/>
    <property type="match status" value="2"/>
</dbReference>
<dbReference type="EMBL" id="CAKOFQ010006651">
    <property type="protein sequence ID" value="CAH1953426.1"/>
    <property type="molecule type" value="Genomic_DNA"/>
</dbReference>
<dbReference type="GO" id="GO:0043235">
    <property type="term" value="C:receptor complex"/>
    <property type="evidence" value="ECO:0007669"/>
    <property type="project" value="TreeGrafter"/>
</dbReference>
<dbReference type="GO" id="GO:0009897">
    <property type="term" value="C:external side of plasma membrane"/>
    <property type="evidence" value="ECO:0007669"/>
    <property type="project" value="TreeGrafter"/>
</dbReference>
<organism evidence="9 10">
    <name type="scientific">Acanthoscelides obtectus</name>
    <name type="common">Bean weevil</name>
    <name type="synonym">Bruchus obtectus</name>
    <dbReference type="NCBI Taxonomy" id="200917"/>
    <lineage>
        <taxon>Eukaryota</taxon>
        <taxon>Metazoa</taxon>
        <taxon>Ecdysozoa</taxon>
        <taxon>Arthropoda</taxon>
        <taxon>Hexapoda</taxon>
        <taxon>Insecta</taxon>
        <taxon>Pterygota</taxon>
        <taxon>Neoptera</taxon>
        <taxon>Endopterygota</taxon>
        <taxon>Coleoptera</taxon>
        <taxon>Polyphaga</taxon>
        <taxon>Cucujiformia</taxon>
        <taxon>Chrysomeloidea</taxon>
        <taxon>Chrysomelidae</taxon>
        <taxon>Bruchinae</taxon>
        <taxon>Bruchini</taxon>
        <taxon>Acanthoscelides</taxon>
    </lineage>
</organism>
<reference evidence="9" key="1">
    <citation type="submission" date="2022-03" db="EMBL/GenBank/DDBJ databases">
        <authorList>
            <person name="Sayadi A."/>
        </authorList>
    </citation>
    <scope>NUCLEOTIDE SEQUENCE</scope>
</reference>
<evidence type="ECO:0000256" key="3">
    <source>
        <dbReference type="ARBA" id="ARBA00022475"/>
    </source>
</evidence>
<dbReference type="AlphaFoldDB" id="A0A9P0NRY3"/>
<evidence type="ECO:0000256" key="1">
    <source>
        <dbReference type="ARBA" id="ARBA00004236"/>
    </source>
</evidence>
<feature type="domain" description="GDNF/GAS1" evidence="8">
    <location>
        <begin position="266"/>
        <end position="347"/>
    </location>
</feature>
<dbReference type="GO" id="GO:0007169">
    <property type="term" value="P:cell surface receptor protein tyrosine kinase signaling pathway"/>
    <property type="evidence" value="ECO:0007669"/>
    <property type="project" value="UniProtKB-ARBA"/>
</dbReference>
<evidence type="ECO:0000313" key="9">
    <source>
        <dbReference type="EMBL" id="CAH1953426.1"/>
    </source>
</evidence>
<dbReference type="SMART" id="SM00907">
    <property type="entry name" value="GDNF"/>
    <property type="match status" value="2"/>
</dbReference>
<dbReference type="InterPro" id="IPR003438">
    <property type="entry name" value="GDNF_rcpt"/>
</dbReference>
<evidence type="ECO:0000256" key="4">
    <source>
        <dbReference type="ARBA" id="ARBA00022729"/>
    </source>
</evidence>
<dbReference type="InterPro" id="IPR037193">
    <property type="entry name" value="GDNF_alpha"/>
</dbReference>
<name>A0A9P0NRY3_ACAOB</name>
<dbReference type="PANTHER" id="PTHR10269">
    <property type="entry name" value="GDNF RECEPTOR ALPHA"/>
    <property type="match status" value="1"/>
</dbReference>
<protein>
    <recommendedName>
        <fullName evidence="8">GDNF/GAS1 domain-containing protein</fullName>
    </recommendedName>
</protein>
<sequence length="716" mass="79806">MENIDNTRDIKMVTRCGTASTDSTSTTIRTSTGTTASVEDHVEDADDDWLEELLAGAADWPTKDGARLPASSESNVSTTTFDVDLGVSDALENPLVDAANGLEAHKGLDHISVTVLKNKDKPQLGTRWYPEDTDGGALDSTVAGGAGSWTHHRHGQSPAEGNEIQERQPIFHSTCHTAMASCQAHHKCRALMSPVLHYCDQQRCNRNACMSALQAFYSKQDLIWNMEVAFCLCKKTDNKQDACLIAQEKLHPVCAQRTEDTPQPTCLHLAENCRENKDCRLKLEHYEQSCAVDSVTKKCAGSPSECRNAILGILGTDLRTTCACKGTDMTQLYECLGWQRLLWVNPCVVEAQKNFHVSKTGYYKPTTTTTTDHPRHTTEAPRPTPFHFVTVMAITEASLQTKINNFNNQVHPIVEFIPPPQAFVPTSTTTTTIASTTTTVATTTTKRTRPTTTATTTIVPPRSCVVQRPQFPDQHIREGSFKRIYHEDEFECSDICECEVGEKLTCRTICIDRMPCKTEFAYYNHAAPAYQAYRGRCLCYSGRFICMKPMPNDYNLPQGIYLFLGYSEVDERELNRNHTVVIVQDVVRVLQNILEDEAVNGTLCNLEFFNATKENVIIAGKLADAMEYTRLSPAEILQREKDECMELLEIISEKINSRNPDFISHLLLSIFKMAEVEIVQPEPASAASGQLSNIFLIVTMAVLTVLNRLNTNFCIS</sequence>
<keyword evidence="3" id="KW-1003">Cell membrane</keyword>
<keyword evidence="7" id="KW-0325">Glycoprotein</keyword>
<keyword evidence="5" id="KW-0472">Membrane</keyword>
<dbReference type="InterPro" id="IPR016017">
    <property type="entry name" value="GDNF/GAS1"/>
</dbReference>
<dbReference type="OrthoDB" id="6374728at2759"/>